<gene>
    <name evidence="1" type="ORF">J2S44_003549</name>
</gene>
<comment type="caution">
    <text evidence="1">The sequence shown here is derived from an EMBL/GenBank/DDBJ whole genome shotgun (WGS) entry which is preliminary data.</text>
</comment>
<accession>A0AAE3ZNR0</accession>
<evidence type="ECO:0000313" key="2">
    <source>
        <dbReference type="Proteomes" id="UP001183629"/>
    </source>
</evidence>
<keyword evidence="2" id="KW-1185">Reference proteome</keyword>
<evidence type="ECO:0000313" key="1">
    <source>
        <dbReference type="EMBL" id="MDR7323299.1"/>
    </source>
</evidence>
<dbReference type="AlphaFoldDB" id="A0AAE3ZNR0"/>
<protein>
    <submittedName>
        <fullName evidence="1">Uncharacterized protein</fullName>
    </submittedName>
</protein>
<organism evidence="1 2">
    <name type="scientific">Catenuloplanes niger</name>
    <dbReference type="NCBI Taxonomy" id="587534"/>
    <lineage>
        <taxon>Bacteria</taxon>
        <taxon>Bacillati</taxon>
        <taxon>Actinomycetota</taxon>
        <taxon>Actinomycetes</taxon>
        <taxon>Micromonosporales</taxon>
        <taxon>Micromonosporaceae</taxon>
        <taxon>Catenuloplanes</taxon>
    </lineage>
</organism>
<dbReference type="EMBL" id="JAVDYC010000001">
    <property type="protein sequence ID" value="MDR7323299.1"/>
    <property type="molecule type" value="Genomic_DNA"/>
</dbReference>
<reference evidence="1 2" key="1">
    <citation type="submission" date="2023-07" db="EMBL/GenBank/DDBJ databases">
        <title>Sequencing the genomes of 1000 actinobacteria strains.</title>
        <authorList>
            <person name="Klenk H.-P."/>
        </authorList>
    </citation>
    <scope>NUCLEOTIDE SEQUENCE [LARGE SCALE GENOMIC DNA]</scope>
    <source>
        <strain evidence="1 2">DSM 44711</strain>
    </source>
</reference>
<proteinExistence type="predicted"/>
<dbReference type="Proteomes" id="UP001183629">
    <property type="component" value="Unassembled WGS sequence"/>
</dbReference>
<dbReference type="RefSeq" id="WP_310414955.1">
    <property type="nucleotide sequence ID" value="NZ_JAVDYC010000001.1"/>
</dbReference>
<name>A0AAE3ZNR0_9ACTN</name>
<sequence length="102" mass="11499">MLPEEPPPISALRKRYEEERFYQDDRAAAEYAFALAVRLRAEGQIPEARGYAWECLKLIEALPPRSLNEAVSDRQVIAGVPMPDFFHAGVVRSRLADLLGTD</sequence>